<organism evidence="2 3">
    <name type="scientific">Dyella monticola</name>
    <dbReference type="NCBI Taxonomy" id="1927958"/>
    <lineage>
        <taxon>Bacteria</taxon>
        <taxon>Pseudomonadati</taxon>
        <taxon>Pseudomonadota</taxon>
        <taxon>Gammaproteobacteria</taxon>
        <taxon>Lysobacterales</taxon>
        <taxon>Rhodanobacteraceae</taxon>
        <taxon>Dyella</taxon>
    </lineage>
</organism>
<dbReference type="PANTHER" id="PTHR35585">
    <property type="entry name" value="HHE DOMAIN PROTEIN (AFU_ORTHOLOGUE AFUA_4G00730)"/>
    <property type="match status" value="1"/>
</dbReference>
<dbReference type="PANTHER" id="PTHR35585:SF1">
    <property type="entry name" value="HHE DOMAIN PROTEIN (AFU_ORTHOLOGUE AFUA_4G00730)"/>
    <property type="match status" value="1"/>
</dbReference>
<proteinExistence type="predicted"/>
<dbReference type="InterPro" id="IPR012312">
    <property type="entry name" value="Hemerythrin-like"/>
</dbReference>
<feature type="domain" description="Hemerythrin-like" evidence="1">
    <location>
        <begin position="3"/>
        <end position="122"/>
    </location>
</feature>
<reference evidence="2 3" key="1">
    <citation type="submission" date="2018-07" db="EMBL/GenBank/DDBJ databases">
        <title>Dyella monticola sp. nov. and Dyella psychrodurans sp. nov. isolated from monsoon evergreen broad-leaved forest soil of Dinghu Mountain, China.</title>
        <authorList>
            <person name="Gao Z."/>
            <person name="Qiu L."/>
        </authorList>
    </citation>
    <scope>NUCLEOTIDE SEQUENCE [LARGE SCALE GENOMIC DNA]</scope>
    <source>
        <strain evidence="2 3">4G-K06</strain>
    </source>
</reference>
<evidence type="ECO:0000313" key="2">
    <source>
        <dbReference type="EMBL" id="RDS78947.1"/>
    </source>
</evidence>
<dbReference type="RefSeq" id="WP_115497409.1">
    <property type="nucleotide sequence ID" value="NZ_QRBE01000019.1"/>
</dbReference>
<protein>
    <submittedName>
        <fullName evidence="2">Hemerythrin domain-containing protein</fullName>
    </submittedName>
</protein>
<keyword evidence="3" id="KW-1185">Reference proteome</keyword>
<sequence length="152" mass="17447">MDAIQLLKADHKLVKRLLAELTETSERATKKRTLLLQEIQIDLSVHTTIEEELFYPAIKAAGKKQETKMYFEALEEHRAVEELVLPDLLSTDAGSDSFSGRAKVLRELIEHHADEEESKMFKDAKALMSKEQLRELGAQMAQRKQELLDKRT</sequence>
<evidence type="ECO:0000313" key="3">
    <source>
        <dbReference type="Proteomes" id="UP000254258"/>
    </source>
</evidence>
<dbReference type="Pfam" id="PF01814">
    <property type="entry name" value="Hemerythrin"/>
    <property type="match status" value="1"/>
</dbReference>
<dbReference type="Proteomes" id="UP000254258">
    <property type="component" value="Unassembled WGS sequence"/>
</dbReference>
<name>A0A370WSE1_9GAMM</name>
<dbReference type="Gene3D" id="1.20.120.520">
    <property type="entry name" value="nmb1532 protein domain like"/>
    <property type="match status" value="1"/>
</dbReference>
<dbReference type="AlphaFoldDB" id="A0A370WSE1"/>
<evidence type="ECO:0000259" key="1">
    <source>
        <dbReference type="Pfam" id="PF01814"/>
    </source>
</evidence>
<dbReference type="EMBL" id="QRBE01000019">
    <property type="protein sequence ID" value="RDS78947.1"/>
    <property type="molecule type" value="Genomic_DNA"/>
</dbReference>
<dbReference type="OrthoDB" id="9793637at2"/>
<accession>A0A370WSE1</accession>
<gene>
    <name evidence="2" type="ORF">DWU98_20230</name>
</gene>
<comment type="caution">
    <text evidence="2">The sequence shown here is derived from an EMBL/GenBank/DDBJ whole genome shotgun (WGS) entry which is preliminary data.</text>
</comment>